<organism evidence="1 2">
    <name type="scientific">Allomyces macrogynus (strain ATCC 38327)</name>
    <name type="common">Allomyces javanicus var. macrogynus</name>
    <dbReference type="NCBI Taxonomy" id="578462"/>
    <lineage>
        <taxon>Eukaryota</taxon>
        <taxon>Fungi</taxon>
        <taxon>Fungi incertae sedis</taxon>
        <taxon>Blastocladiomycota</taxon>
        <taxon>Blastocladiomycetes</taxon>
        <taxon>Blastocladiales</taxon>
        <taxon>Blastocladiaceae</taxon>
        <taxon>Allomyces</taxon>
    </lineage>
</organism>
<dbReference type="AlphaFoldDB" id="A0A0L0TE08"/>
<keyword evidence="2" id="KW-1185">Reference proteome</keyword>
<reference evidence="2" key="2">
    <citation type="submission" date="2009-11" db="EMBL/GenBank/DDBJ databases">
        <title>The Genome Sequence of Allomyces macrogynus strain ATCC 38327.</title>
        <authorList>
            <consortium name="The Broad Institute Genome Sequencing Platform"/>
            <person name="Russ C."/>
            <person name="Cuomo C."/>
            <person name="Shea T."/>
            <person name="Young S.K."/>
            <person name="Zeng Q."/>
            <person name="Koehrsen M."/>
            <person name="Haas B."/>
            <person name="Borodovsky M."/>
            <person name="Guigo R."/>
            <person name="Alvarado L."/>
            <person name="Berlin A."/>
            <person name="Borenstein D."/>
            <person name="Chen Z."/>
            <person name="Engels R."/>
            <person name="Freedman E."/>
            <person name="Gellesch M."/>
            <person name="Goldberg J."/>
            <person name="Griggs A."/>
            <person name="Gujja S."/>
            <person name="Heiman D."/>
            <person name="Hepburn T."/>
            <person name="Howarth C."/>
            <person name="Jen D."/>
            <person name="Larson L."/>
            <person name="Lewis B."/>
            <person name="Mehta T."/>
            <person name="Park D."/>
            <person name="Pearson M."/>
            <person name="Roberts A."/>
            <person name="Saif S."/>
            <person name="Shenoy N."/>
            <person name="Sisk P."/>
            <person name="Stolte C."/>
            <person name="Sykes S."/>
            <person name="Walk T."/>
            <person name="White J."/>
            <person name="Yandava C."/>
            <person name="Burger G."/>
            <person name="Gray M.W."/>
            <person name="Holland P.W.H."/>
            <person name="King N."/>
            <person name="Lang F.B.F."/>
            <person name="Roger A.J."/>
            <person name="Ruiz-Trillo I."/>
            <person name="Lander E."/>
            <person name="Nusbaum C."/>
        </authorList>
    </citation>
    <scope>NUCLEOTIDE SEQUENCE [LARGE SCALE GENOMIC DNA]</scope>
    <source>
        <strain evidence="2">ATCC 38327</strain>
    </source>
</reference>
<dbReference type="EMBL" id="GG745388">
    <property type="protein sequence ID" value="KNE73098.1"/>
    <property type="molecule type" value="Genomic_DNA"/>
</dbReference>
<proteinExistence type="predicted"/>
<dbReference type="VEuPathDB" id="FungiDB:AMAG_20670"/>
<evidence type="ECO:0000313" key="2">
    <source>
        <dbReference type="Proteomes" id="UP000054350"/>
    </source>
</evidence>
<reference evidence="1 2" key="1">
    <citation type="submission" date="2009-11" db="EMBL/GenBank/DDBJ databases">
        <title>Annotation of Allomyces macrogynus ATCC 38327.</title>
        <authorList>
            <consortium name="The Broad Institute Genome Sequencing Platform"/>
            <person name="Russ C."/>
            <person name="Cuomo C."/>
            <person name="Burger G."/>
            <person name="Gray M.W."/>
            <person name="Holland P.W.H."/>
            <person name="King N."/>
            <person name="Lang F.B.F."/>
            <person name="Roger A.J."/>
            <person name="Ruiz-Trillo I."/>
            <person name="Young S.K."/>
            <person name="Zeng Q."/>
            <person name="Gargeya S."/>
            <person name="Fitzgerald M."/>
            <person name="Haas B."/>
            <person name="Abouelleil A."/>
            <person name="Alvarado L."/>
            <person name="Arachchi H.M."/>
            <person name="Berlin A."/>
            <person name="Chapman S.B."/>
            <person name="Gearin G."/>
            <person name="Goldberg J."/>
            <person name="Griggs A."/>
            <person name="Gujja S."/>
            <person name="Hansen M."/>
            <person name="Heiman D."/>
            <person name="Howarth C."/>
            <person name="Larimer J."/>
            <person name="Lui A."/>
            <person name="MacDonald P.J.P."/>
            <person name="McCowen C."/>
            <person name="Montmayeur A."/>
            <person name="Murphy C."/>
            <person name="Neiman D."/>
            <person name="Pearson M."/>
            <person name="Priest M."/>
            <person name="Roberts A."/>
            <person name="Saif S."/>
            <person name="Shea T."/>
            <person name="Sisk P."/>
            <person name="Stolte C."/>
            <person name="Sykes S."/>
            <person name="Wortman J."/>
            <person name="Nusbaum C."/>
            <person name="Birren B."/>
        </authorList>
    </citation>
    <scope>NUCLEOTIDE SEQUENCE [LARGE SCALE GENOMIC DNA]</scope>
    <source>
        <strain evidence="1 2">ATCC 38327</strain>
    </source>
</reference>
<dbReference type="OrthoDB" id="28127at2759"/>
<protein>
    <submittedName>
        <fullName evidence="1">Uncharacterized protein</fullName>
    </submittedName>
</protein>
<accession>A0A0L0TE08</accession>
<gene>
    <name evidence="1" type="ORF">AMAG_20670</name>
</gene>
<evidence type="ECO:0000313" key="1">
    <source>
        <dbReference type="EMBL" id="KNE73098.1"/>
    </source>
</evidence>
<sequence length="289" mass="32894">MWDLLLVLHRQHFVPLLRMCRRRLLVPLLVLPPLMRHRPLLVRHPPLLVLLPLVCRRLLLVPFLRHLLHPRRLLPPYQGLPAPAPPTFAPDTRNPLTTIRAGYFPPIATGWGTLHWNEIRWHIQPFFEVQRLVAGVALAGDQWCPVSFEVPVCVSQLGPNSRVVLLTTHLNGAFLSRYTIDRRPCHARIETRSIEYVALSGGQRRVNPRFKDILDLSPDQAHPMDVTDVLDPNAPSHFLRIQALPMPGWPFVVAIAVVRKFSVDEVLAGLAKTRVSVQDRVAERTLVPL</sequence>
<name>A0A0L0TE08_ALLM3</name>
<dbReference type="Proteomes" id="UP000054350">
    <property type="component" value="Unassembled WGS sequence"/>
</dbReference>